<evidence type="ECO:0000256" key="7">
    <source>
        <dbReference type="ARBA" id="ARBA00022643"/>
    </source>
</evidence>
<gene>
    <name evidence="17" type="ORF">SAMN04488047_10347</name>
</gene>
<dbReference type="OrthoDB" id="489241at2"/>
<dbReference type="InterPro" id="IPR000014">
    <property type="entry name" value="PAS"/>
</dbReference>
<dbReference type="NCBIfam" id="NF010077">
    <property type="entry name" value="PRK13559.1"/>
    <property type="match status" value="1"/>
</dbReference>
<dbReference type="NCBIfam" id="TIGR00229">
    <property type="entry name" value="sensory_box"/>
    <property type="match status" value="1"/>
</dbReference>
<keyword evidence="10" id="KW-0418">Kinase</keyword>
<evidence type="ECO:0000256" key="6">
    <source>
        <dbReference type="ARBA" id="ARBA00022630"/>
    </source>
</evidence>
<dbReference type="Proteomes" id="UP000199356">
    <property type="component" value="Unassembled WGS sequence"/>
</dbReference>
<evidence type="ECO:0000313" key="17">
    <source>
        <dbReference type="EMBL" id="SFP15526.1"/>
    </source>
</evidence>
<keyword evidence="18" id="KW-1185">Reference proteome</keyword>
<sequence>MTEQKLHNQAGRTVEHSGDNAGTAFPGASGVLFEQAMAQTRMAVTLSDPHDPDHPLVFVNRAFLELTGYDEDEILGRNCRFLQGPGTDPEAVARLGRAVRDNDVVVVELLNYRKNGAAFWNAVHIGPIYHEDGTLRYIFGSQWDVTDVHAARSEERHARLMEREISHRMKNMFAVISSIVNMLGKTSTEPALGRDINERIRALGRAHEATLQLSFQQGRVDPTQMFRELVGPYTSDPRALDLDGGAVQLDSNSVSILALTLHELATNAVKHGALSSKRGRVALSWRMCRADGQDQPLLRLTWTERGGPPLHGDPERLGAGSEITTRMLRAAGGVIRRRWDTAGLTAEIELPLQC</sequence>
<keyword evidence="4" id="KW-0597">Phosphoprotein</keyword>
<keyword evidence="13" id="KW-0675">Receptor</keyword>
<keyword evidence="6" id="KW-0285">Flavoprotein</keyword>
<dbReference type="InterPro" id="IPR036890">
    <property type="entry name" value="HATPase_C_sf"/>
</dbReference>
<evidence type="ECO:0000256" key="14">
    <source>
        <dbReference type="SAM" id="MobiDB-lite"/>
    </source>
</evidence>
<evidence type="ECO:0000259" key="15">
    <source>
        <dbReference type="PROSITE" id="PS50112"/>
    </source>
</evidence>
<keyword evidence="7" id="KW-0288">FMN</keyword>
<dbReference type="CDD" id="cd00130">
    <property type="entry name" value="PAS"/>
    <property type="match status" value="1"/>
</dbReference>
<keyword evidence="12" id="KW-0157">Chromophore</keyword>
<dbReference type="STRING" id="441119.SAMN04488047_10347"/>
<dbReference type="GO" id="GO:0009881">
    <property type="term" value="F:photoreceptor activity"/>
    <property type="evidence" value="ECO:0007669"/>
    <property type="project" value="UniProtKB-KW"/>
</dbReference>
<feature type="region of interest" description="Disordered" evidence="14">
    <location>
        <begin position="1"/>
        <end position="22"/>
    </location>
</feature>
<keyword evidence="9" id="KW-0547">Nucleotide-binding</keyword>
<dbReference type="Gene3D" id="3.30.450.20">
    <property type="entry name" value="PAS domain"/>
    <property type="match status" value="1"/>
</dbReference>
<evidence type="ECO:0000256" key="4">
    <source>
        <dbReference type="ARBA" id="ARBA00022553"/>
    </source>
</evidence>
<dbReference type="InterPro" id="IPR001610">
    <property type="entry name" value="PAC"/>
</dbReference>
<dbReference type="GO" id="GO:0004673">
    <property type="term" value="F:protein histidine kinase activity"/>
    <property type="evidence" value="ECO:0007669"/>
    <property type="project" value="UniProtKB-EC"/>
</dbReference>
<keyword evidence="8" id="KW-0808">Transferase</keyword>
<dbReference type="Pfam" id="PF13426">
    <property type="entry name" value="PAS_9"/>
    <property type="match status" value="1"/>
</dbReference>
<dbReference type="PANTHER" id="PTHR47429:SF2">
    <property type="entry name" value="PROTEIN TWIN LOV 1"/>
    <property type="match status" value="1"/>
</dbReference>
<evidence type="ECO:0000256" key="12">
    <source>
        <dbReference type="ARBA" id="ARBA00022991"/>
    </source>
</evidence>
<dbReference type="SMART" id="SM00911">
    <property type="entry name" value="HWE_HK"/>
    <property type="match status" value="1"/>
</dbReference>
<evidence type="ECO:0000256" key="10">
    <source>
        <dbReference type="ARBA" id="ARBA00022777"/>
    </source>
</evidence>
<dbReference type="AlphaFoldDB" id="A0A1I5N2H0"/>
<evidence type="ECO:0000256" key="1">
    <source>
        <dbReference type="ARBA" id="ARBA00000085"/>
    </source>
</evidence>
<dbReference type="Pfam" id="PF07536">
    <property type="entry name" value="HWE_HK"/>
    <property type="match status" value="1"/>
</dbReference>
<comment type="catalytic activity">
    <reaction evidence="1">
        <text>ATP + protein L-histidine = ADP + protein N-phospho-L-histidine.</text>
        <dbReference type="EC" id="2.7.13.3"/>
    </reaction>
</comment>
<evidence type="ECO:0000256" key="3">
    <source>
        <dbReference type="ARBA" id="ARBA00022543"/>
    </source>
</evidence>
<keyword evidence="5" id="KW-0716">Sensory transduction</keyword>
<dbReference type="InterPro" id="IPR035965">
    <property type="entry name" value="PAS-like_dom_sf"/>
</dbReference>
<organism evidence="17 18">
    <name type="scientific">Tranquillimonas alkanivorans</name>
    <dbReference type="NCBI Taxonomy" id="441119"/>
    <lineage>
        <taxon>Bacteria</taxon>
        <taxon>Pseudomonadati</taxon>
        <taxon>Pseudomonadota</taxon>
        <taxon>Alphaproteobacteria</taxon>
        <taxon>Rhodobacterales</taxon>
        <taxon>Roseobacteraceae</taxon>
        <taxon>Tranquillimonas</taxon>
    </lineage>
</organism>
<name>A0A1I5N2H0_9RHOB</name>
<evidence type="ECO:0000256" key="8">
    <source>
        <dbReference type="ARBA" id="ARBA00022679"/>
    </source>
</evidence>
<dbReference type="PROSITE" id="PS50113">
    <property type="entry name" value="PAC"/>
    <property type="match status" value="1"/>
</dbReference>
<accession>A0A1I5N2H0</accession>
<protein>
    <recommendedName>
        <fullName evidence="2">histidine kinase</fullName>
        <ecNumber evidence="2">2.7.13.3</ecNumber>
    </recommendedName>
</protein>
<dbReference type="PANTHER" id="PTHR47429">
    <property type="entry name" value="PROTEIN TWIN LOV 1"/>
    <property type="match status" value="1"/>
</dbReference>
<dbReference type="PROSITE" id="PS50112">
    <property type="entry name" value="PAS"/>
    <property type="match status" value="1"/>
</dbReference>
<dbReference type="GO" id="GO:0005524">
    <property type="term" value="F:ATP binding"/>
    <property type="evidence" value="ECO:0007669"/>
    <property type="project" value="UniProtKB-KW"/>
</dbReference>
<keyword evidence="11" id="KW-0067">ATP-binding</keyword>
<dbReference type="SUPFAM" id="SSF55785">
    <property type="entry name" value="PYP-like sensor domain (PAS domain)"/>
    <property type="match status" value="1"/>
</dbReference>
<dbReference type="Gene3D" id="3.30.565.10">
    <property type="entry name" value="Histidine kinase-like ATPase, C-terminal domain"/>
    <property type="match status" value="1"/>
</dbReference>
<evidence type="ECO:0000256" key="11">
    <source>
        <dbReference type="ARBA" id="ARBA00022840"/>
    </source>
</evidence>
<dbReference type="InterPro" id="IPR000700">
    <property type="entry name" value="PAS-assoc_C"/>
</dbReference>
<keyword evidence="3" id="KW-0600">Photoreceptor protein</keyword>
<proteinExistence type="predicted"/>
<dbReference type="InterPro" id="IPR011102">
    <property type="entry name" value="Sig_transdc_His_kinase_HWE"/>
</dbReference>
<evidence type="ECO:0000256" key="9">
    <source>
        <dbReference type="ARBA" id="ARBA00022741"/>
    </source>
</evidence>
<evidence type="ECO:0000256" key="5">
    <source>
        <dbReference type="ARBA" id="ARBA00022606"/>
    </source>
</evidence>
<feature type="domain" description="PAS" evidence="15">
    <location>
        <begin position="51"/>
        <end position="102"/>
    </location>
</feature>
<dbReference type="SMART" id="SM00086">
    <property type="entry name" value="PAC"/>
    <property type="match status" value="1"/>
</dbReference>
<feature type="domain" description="PAC" evidence="16">
    <location>
        <begin position="100"/>
        <end position="157"/>
    </location>
</feature>
<dbReference type="EMBL" id="FOXA01000003">
    <property type="protein sequence ID" value="SFP15526.1"/>
    <property type="molecule type" value="Genomic_DNA"/>
</dbReference>
<reference evidence="17 18" key="1">
    <citation type="submission" date="2016-10" db="EMBL/GenBank/DDBJ databases">
        <authorList>
            <person name="de Groot N.N."/>
        </authorList>
    </citation>
    <scope>NUCLEOTIDE SEQUENCE [LARGE SCALE GENOMIC DNA]</scope>
    <source>
        <strain evidence="17 18">DSM 19547</strain>
    </source>
</reference>
<dbReference type="RefSeq" id="WP_093418817.1">
    <property type="nucleotide sequence ID" value="NZ_FOXA01000003.1"/>
</dbReference>
<evidence type="ECO:0000256" key="13">
    <source>
        <dbReference type="ARBA" id="ARBA00023170"/>
    </source>
</evidence>
<evidence type="ECO:0000256" key="2">
    <source>
        <dbReference type="ARBA" id="ARBA00012438"/>
    </source>
</evidence>
<evidence type="ECO:0000259" key="16">
    <source>
        <dbReference type="PROSITE" id="PS50113"/>
    </source>
</evidence>
<dbReference type="EC" id="2.7.13.3" evidence="2"/>
<evidence type="ECO:0000313" key="18">
    <source>
        <dbReference type="Proteomes" id="UP000199356"/>
    </source>
</evidence>